<organism evidence="1 2">
    <name type="scientific">Musa troglodytarum</name>
    <name type="common">fe'i banana</name>
    <dbReference type="NCBI Taxonomy" id="320322"/>
    <lineage>
        <taxon>Eukaryota</taxon>
        <taxon>Viridiplantae</taxon>
        <taxon>Streptophyta</taxon>
        <taxon>Embryophyta</taxon>
        <taxon>Tracheophyta</taxon>
        <taxon>Spermatophyta</taxon>
        <taxon>Magnoliopsida</taxon>
        <taxon>Liliopsida</taxon>
        <taxon>Zingiberales</taxon>
        <taxon>Musaceae</taxon>
        <taxon>Musa</taxon>
    </lineage>
</organism>
<reference evidence="1" key="1">
    <citation type="submission" date="2022-05" db="EMBL/GenBank/DDBJ databases">
        <title>The Musa troglodytarum L. genome provides insights into the mechanism of non-climacteric behaviour and enrichment of carotenoids.</title>
        <authorList>
            <person name="Wang J."/>
        </authorList>
    </citation>
    <scope>NUCLEOTIDE SEQUENCE</scope>
    <source>
        <tissue evidence="1">Leaf</tissue>
    </source>
</reference>
<evidence type="ECO:0000313" key="2">
    <source>
        <dbReference type="Proteomes" id="UP001055439"/>
    </source>
</evidence>
<gene>
    <name evidence="1" type="ORF">MUK42_09711</name>
</gene>
<proteinExistence type="predicted"/>
<sequence>MASNKQEAGKCADHLQYKPSSHLHRGHYHMEHAWVPETTLTVLFR</sequence>
<dbReference type="AlphaFoldDB" id="A0A9E7J9A6"/>
<accession>A0A9E7J9A6</accession>
<dbReference type="Proteomes" id="UP001055439">
    <property type="component" value="Chromosome 1"/>
</dbReference>
<dbReference type="EMBL" id="CP097502">
    <property type="protein sequence ID" value="URD72764.1"/>
    <property type="molecule type" value="Genomic_DNA"/>
</dbReference>
<keyword evidence="2" id="KW-1185">Reference proteome</keyword>
<evidence type="ECO:0000313" key="1">
    <source>
        <dbReference type="EMBL" id="URD72764.1"/>
    </source>
</evidence>
<protein>
    <submittedName>
        <fullName evidence="1">Uncharacterized protein</fullName>
    </submittedName>
</protein>
<name>A0A9E7J9A6_9LILI</name>